<name>A0AAE1EGF3_PETCI</name>
<reference evidence="2" key="1">
    <citation type="submission" date="2023-10" db="EMBL/GenBank/DDBJ databases">
        <title>Genome assemblies of two species of porcelain crab, Petrolisthes cinctipes and Petrolisthes manimaculis (Anomura: Porcellanidae).</title>
        <authorList>
            <person name="Angst P."/>
        </authorList>
    </citation>
    <scope>NUCLEOTIDE SEQUENCE</scope>
    <source>
        <strain evidence="2">PB745_01</strain>
        <tissue evidence="2">Gill</tissue>
    </source>
</reference>
<feature type="region of interest" description="Disordered" evidence="1">
    <location>
        <begin position="16"/>
        <end position="94"/>
    </location>
</feature>
<evidence type="ECO:0000313" key="3">
    <source>
        <dbReference type="Proteomes" id="UP001286313"/>
    </source>
</evidence>
<sequence length="94" mass="11063">MRVKIETTEEKIVEDKDEDVRVEENGSNLVKQGKETSKHTNERRGRERGQRRKKGRQGEEIRREEDKVRRTVKGSAKYKDRFSTAPFTSSSIRL</sequence>
<dbReference type="EMBL" id="JAWQEG010008571">
    <property type="protein sequence ID" value="KAK3850050.1"/>
    <property type="molecule type" value="Genomic_DNA"/>
</dbReference>
<feature type="compositionally biased region" description="Polar residues" evidence="1">
    <location>
        <begin position="85"/>
        <end position="94"/>
    </location>
</feature>
<gene>
    <name evidence="2" type="ORF">Pcinc_043221</name>
</gene>
<evidence type="ECO:0000256" key="1">
    <source>
        <dbReference type="SAM" id="MobiDB-lite"/>
    </source>
</evidence>
<evidence type="ECO:0000313" key="2">
    <source>
        <dbReference type="EMBL" id="KAK3850050.1"/>
    </source>
</evidence>
<organism evidence="2 3">
    <name type="scientific">Petrolisthes cinctipes</name>
    <name type="common">Flat porcelain crab</name>
    <dbReference type="NCBI Taxonomy" id="88211"/>
    <lineage>
        <taxon>Eukaryota</taxon>
        <taxon>Metazoa</taxon>
        <taxon>Ecdysozoa</taxon>
        <taxon>Arthropoda</taxon>
        <taxon>Crustacea</taxon>
        <taxon>Multicrustacea</taxon>
        <taxon>Malacostraca</taxon>
        <taxon>Eumalacostraca</taxon>
        <taxon>Eucarida</taxon>
        <taxon>Decapoda</taxon>
        <taxon>Pleocyemata</taxon>
        <taxon>Anomura</taxon>
        <taxon>Galatheoidea</taxon>
        <taxon>Porcellanidae</taxon>
        <taxon>Petrolisthes</taxon>
    </lineage>
</organism>
<keyword evidence="3" id="KW-1185">Reference proteome</keyword>
<feature type="compositionally biased region" description="Basic and acidic residues" evidence="1">
    <location>
        <begin position="56"/>
        <end position="69"/>
    </location>
</feature>
<proteinExistence type="predicted"/>
<feature type="compositionally biased region" description="Basic and acidic residues" evidence="1">
    <location>
        <begin position="32"/>
        <end position="48"/>
    </location>
</feature>
<dbReference type="AlphaFoldDB" id="A0AAE1EGF3"/>
<accession>A0AAE1EGF3</accession>
<protein>
    <submittedName>
        <fullName evidence="2">Uncharacterized protein</fullName>
    </submittedName>
</protein>
<comment type="caution">
    <text evidence="2">The sequence shown here is derived from an EMBL/GenBank/DDBJ whole genome shotgun (WGS) entry which is preliminary data.</text>
</comment>
<dbReference type="Proteomes" id="UP001286313">
    <property type="component" value="Unassembled WGS sequence"/>
</dbReference>